<comment type="caution">
    <text evidence="4">The sequence shown here is derived from an EMBL/GenBank/DDBJ whole genome shotgun (WGS) entry which is preliminary data.</text>
</comment>
<evidence type="ECO:0000259" key="3">
    <source>
        <dbReference type="Pfam" id="PF22624"/>
    </source>
</evidence>
<name>A0A2K1QSJ2_9PEZI</name>
<dbReference type="EMBL" id="NKHZ01000047">
    <property type="protein sequence ID" value="PNS18047.1"/>
    <property type="molecule type" value="Genomic_DNA"/>
</dbReference>
<dbReference type="Proteomes" id="UP000243797">
    <property type="component" value="Unassembled WGS sequence"/>
</dbReference>
<dbReference type="STRING" id="2082308.A0A2K1QSJ2"/>
<dbReference type="GO" id="GO:0019878">
    <property type="term" value="P:lysine biosynthetic process via aminoadipic acid"/>
    <property type="evidence" value="ECO:0007669"/>
    <property type="project" value="TreeGrafter"/>
</dbReference>
<dbReference type="InterPro" id="IPR055066">
    <property type="entry name" value="AASDHPPT_N"/>
</dbReference>
<dbReference type="InterPro" id="IPR037143">
    <property type="entry name" value="4-PPantetheinyl_Trfase_dom_sf"/>
</dbReference>
<dbReference type="PANTHER" id="PTHR12215:SF10">
    <property type="entry name" value="L-AMINOADIPATE-SEMIALDEHYDE DEHYDROGENASE-PHOSPHOPANTETHEINYL TRANSFERASE"/>
    <property type="match status" value="1"/>
</dbReference>
<dbReference type="GO" id="GO:0005829">
    <property type="term" value="C:cytosol"/>
    <property type="evidence" value="ECO:0007669"/>
    <property type="project" value="TreeGrafter"/>
</dbReference>
<sequence>MVAGNLTLWLVDTRSIWPGDSIKEAAADALRLLPTQDQVNVQRKHFIADARMSLASALLKRFYISRTLRLPWSDIAIARRGDPKHGKPAALLPDGSFAKIDFNVSHQGGLVTLIGWAPEEDMSTVSSTGSAPSVSVGTDITLVNERDDYRTIDAEGIDGFVDVFADVFSDGERFDMAYTVDYLTLLDGRIVPGSVMGRADRVLKRGQIVSVNVPGQDGRPSETIEFDSELITEAKLRRFYSFFAYKEAYIKLEGEALLAPWLKELEFRNVSSPRPGSPARCSTAGLWGERVDDVEVFLKGKKVKDTQMDLRAYDEGFVIASAIKGDADVRLEDYKIETINVDDMLEHARTHTR</sequence>
<keyword evidence="5" id="KW-1185">Reference proteome</keyword>
<organism evidence="4 5">
    <name type="scientific">Sphaceloma murrayae</name>
    <dbReference type="NCBI Taxonomy" id="2082308"/>
    <lineage>
        <taxon>Eukaryota</taxon>
        <taxon>Fungi</taxon>
        <taxon>Dikarya</taxon>
        <taxon>Ascomycota</taxon>
        <taxon>Pezizomycotina</taxon>
        <taxon>Dothideomycetes</taxon>
        <taxon>Dothideomycetidae</taxon>
        <taxon>Myriangiales</taxon>
        <taxon>Elsinoaceae</taxon>
        <taxon>Sphaceloma</taxon>
    </lineage>
</organism>
<accession>A0A2K1QSJ2</accession>
<evidence type="ECO:0000256" key="1">
    <source>
        <dbReference type="ARBA" id="ARBA00013172"/>
    </source>
</evidence>
<dbReference type="AlphaFoldDB" id="A0A2K1QSJ2"/>
<dbReference type="SUPFAM" id="SSF56214">
    <property type="entry name" value="4'-phosphopantetheinyl transferase"/>
    <property type="match status" value="2"/>
</dbReference>
<dbReference type="InParanoid" id="A0A2K1QSJ2"/>
<feature type="domain" description="4'-phosphopantetheinyl transferase N-terminal" evidence="3">
    <location>
        <begin position="26"/>
        <end position="114"/>
    </location>
</feature>
<evidence type="ECO:0000256" key="2">
    <source>
        <dbReference type="ARBA" id="ARBA00022679"/>
    </source>
</evidence>
<proteinExistence type="predicted"/>
<dbReference type="OrthoDB" id="26719at2759"/>
<dbReference type="Pfam" id="PF22624">
    <property type="entry name" value="AASDHPPT_N"/>
    <property type="match status" value="1"/>
</dbReference>
<dbReference type="PANTHER" id="PTHR12215">
    <property type="entry name" value="PHOSPHOPANTETHEINE TRANSFERASE"/>
    <property type="match status" value="1"/>
</dbReference>
<evidence type="ECO:0000313" key="4">
    <source>
        <dbReference type="EMBL" id="PNS18047.1"/>
    </source>
</evidence>
<keyword evidence="2" id="KW-0808">Transferase</keyword>
<dbReference type="Gene3D" id="3.90.470.20">
    <property type="entry name" value="4'-phosphopantetheinyl transferase domain"/>
    <property type="match status" value="2"/>
</dbReference>
<gene>
    <name evidence="4" type="ORF">CAC42_4006</name>
</gene>
<reference evidence="4 5" key="1">
    <citation type="submission" date="2017-06" db="EMBL/GenBank/DDBJ databases">
        <title>Draft genome sequence of a variant of Elsinoe murrayae.</title>
        <authorList>
            <person name="Cheng Q."/>
        </authorList>
    </citation>
    <scope>NUCLEOTIDE SEQUENCE [LARGE SCALE GENOMIC DNA]</scope>
    <source>
        <strain evidence="4 5">CQ-2017a</strain>
    </source>
</reference>
<dbReference type="EC" id="2.7.8.7" evidence="1"/>
<protein>
    <recommendedName>
        <fullName evidence="1">holo-[acyl-carrier-protein] synthase</fullName>
        <ecNumber evidence="1">2.7.8.7</ecNumber>
    </recommendedName>
</protein>
<dbReference type="GO" id="GO:0008897">
    <property type="term" value="F:holo-[acyl-carrier-protein] synthase activity"/>
    <property type="evidence" value="ECO:0007669"/>
    <property type="project" value="UniProtKB-EC"/>
</dbReference>
<dbReference type="InterPro" id="IPR050559">
    <property type="entry name" value="P-Pant_transferase_sf"/>
</dbReference>
<dbReference type="GO" id="GO:0000287">
    <property type="term" value="F:magnesium ion binding"/>
    <property type="evidence" value="ECO:0007669"/>
    <property type="project" value="InterPro"/>
</dbReference>
<evidence type="ECO:0000313" key="5">
    <source>
        <dbReference type="Proteomes" id="UP000243797"/>
    </source>
</evidence>